<dbReference type="AlphaFoldDB" id="A0AAX4NGT5"/>
<evidence type="ECO:0000313" key="2">
    <source>
        <dbReference type="Proteomes" id="UP001451606"/>
    </source>
</evidence>
<accession>A0AAX4NGT5</accession>
<sequence>MKGSPFRKRYVLVYSNSMEDIIQQLERDLFAVFHAKKKYIGGQYAIFLTDQFKKKRFIEYVNSYGHGAVTLITSGTILKCKKFMASHSEVSEEQNH</sequence>
<gene>
    <name evidence="1" type="ORF">OXIME_001203</name>
</gene>
<proteinExistence type="predicted"/>
<dbReference type="KEGG" id="omr:OXIME_001203"/>
<dbReference type="RefSeq" id="WP_393970958.1">
    <property type="nucleotide sequence ID" value="NZ_CP133772.1"/>
</dbReference>
<dbReference type="Proteomes" id="UP001451606">
    <property type="component" value="Chromosome"/>
</dbReference>
<name>A0AAX4NGT5_9ARCH</name>
<dbReference type="GeneID" id="95967940"/>
<dbReference type="EMBL" id="CP133772">
    <property type="protein sequence ID" value="WYY00624.1"/>
    <property type="molecule type" value="Genomic_DNA"/>
</dbReference>
<organism evidence="1 2">
    <name type="scientific">Oxyplasma meridianum</name>
    <dbReference type="NCBI Taxonomy" id="3073602"/>
    <lineage>
        <taxon>Archaea</taxon>
        <taxon>Methanobacteriati</taxon>
        <taxon>Thermoplasmatota</taxon>
        <taxon>Thermoplasmata</taxon>
        <taxon>Thermoplasmatales</taxon>
        <taxon>Thermoplasmataceae</taxon>
        <taxon>Oxyplasma</taxon>
    </lineage>
</organism>
<keyword evidence="2" id="KW-1185">Reference proteome</keyword>
<protein>
    <submittedName>
        <fullName evidence="1">Uncharacterized protein</fullName>
    </submittedName>
</protein>
<evidence type="ECO:0000313" key="1">
    <source>
        <dbReference type="EMBL" id="WYY00624.1"/>
    </source>
</evidence>
<reference evidence="1 2" key="1">
    <citation type="submission" date="2023-09" db="EMBL/GenBank/DDBJ databases">
        <authorList>
            <person name="Golyshina O.V."/>
            <person name="Lunev E.A."/>
            <person name="Bargiela R."/>
            <person name="Gaines M.C."/>
            <person name="Daum B."/>
            <person name="Bale N.J."/>
            <person name="Koenen M."/>
            <person name="Sinninghe Damst J.S."/>
            <person name="Yakimov M."/>
            <person name="Golyshin P.N."/>
        </authorList>
    </citation>
    <scope>NUCLEOTIDE SEQUENCE [LARGE SCALE GENOMIC DNA]</scope>
    <source>
        <strain evidence="1 2">M1</strain>
    </source>
</reference>